<keyword evidence="2" id="KW-1185">Reference proteome</keyword>
<organism evidence="1 2">
    <name type="scientific">Metabacillus mangrovi</name>
    <dbReference type="NCBI Taxonomy" id="1491830"/>
    <lineage>
        <taxon>Bacteria</taxon>
        <taxon>Bacillati</taxon>
        <taxon>Bacillota</taxon>
        <taxon>Bacilli</taxon>
        <taxon>Bacillales</taxon>
        <taxon>Bacillaceae</taxon>
        <taxon>Metabacillus</taxon>
    </lineage>
</organism>
<dbReference type="RefSeq" id="WP_155112777.1">
    <property type="nucleotide sequence ID" value="NZ_WMIB01000012.1"/>
</dbReference>
<dbReference type="InterPro" id="IPR036465">
    <property type="entry name" value="vWFA_dom_sf"/>
</dbReference>
<evidence type="ECO:0000313" key="1">
    <source>
        <dbReference type="EMBL" id="MTH54266.1"/>
    </source>
</evidence>
<proteinExistence type="predicted"/>
<protein>
    <submittedName>
        <fullName evidence="1">VWA domain-containing protein</fullName>
    </submittedName>
</protein>
<name>A0A7X2S6S6_9BACI</name>
<dbReference type="AlphaFoldDB" id="A0A7X2S6S6"/>
<comment type="caution">
    <text evidence="1">The sequence shown here is derived from an EMBL/GenBank/DDBJ whole genome shotgun (WGS) entry which is preliminary data.</text>
</comment>
<reference evidence="1 2" key="1">
    <citation type="journal article" date="2017" name="Int. J. Syst. Evol. Microbiol.">
        <title>Bacillus mangrovi sp. nov., isolated from a sediment sample from a mangrove forest.</title>
        <authorList>
            <person name="Gupta V."/>
            <person name="Singh P.K."/>
            <person name="Korpole S."/>
            <person name="Tanuku N.R.S."/>
            <person name="Pinnaka A.K."/>
        </authorList>
    </citation>
    <scope>NUCLEOTIDE SEQUENCE [LARGE SCALE GENOMIC DNA]</scope>
    <source>
        <strain evidence="1 2">KCTC 33872</strain>
    </source>
</reference>
<accession>A0A7X2S6S6</accession>
<dbReference type="EMBL" id="WMIB01000012">
    <property type="protein sequence ID" value="MTH54266.1"/>
    <property type="molecule type" value="Genomic_DNA"/>
</dbReference>
<dbReference type="OrthoDB" id="9790144at2"/>
<evidence type="ECO:0000313" key="2">
    <source>
        <dbReference type="Proteomes" id="UP000434639"/>
    </source>
</evidence>
<dbReference type="Gene3D" id="3.40.50.410">
    <property type="entry name" value="von Willebrand factor, type A domain"/>
    <property type="match status" value="1"/>
</dbReference>
<gene>
    <name evidence="1" type="ORF">GKZ89_12715</name>
</gene>
<sequence>MNQKLKEVVFLLDRSGSMAGLEQDTIGGFNAMMKNQTERGGDLKATVVLFDDQYELLWNGADAAEVRLTEEDYYVRGATAMLDAIGKTITDVGLRLNDTPENERPGKVTFVITTDGMENASRNFTYAKVKELISHQREAYSWEFLFLGANIDVMQEADSLGIQAECAHEFSATSEGIQVLYSSIEQSLD</sequence>
<dbReference type="Proteomes" id="UP000434639">
    <property type="component" value="Unassembled WGS sequence"/>
</dbReference>
<dbReference type="SUPFAM" id="SSF53300">
    <property type="entry name" value="vWA-like"/>
    <property type="match status" value="1"/>
</dbReference>